<keyword evidence="1" id="KW-0812">Transmembrane</keyword>
<organism evidence="2 3">
    <name type="scientific">Levilactobacillus brevis ATCC 14869 = DSM 20054</name>
    <dbReference type="NCBI Taxonomy" id="649758"/>
    <lineage>
        <taxon>Bacteria</taxon>
        <taxon>Bacillati</taxon>
        <taxon>Bacillota</taxon>
        <taxon>Bacilli</taxon>
        <taxon>Lactobacillales</taxon>
        <taxon>Lactobacillaceae</taxon>
        <taxon>Levilactobacillus</taxon>
    </lineage>
</organism>
<gene>
    <name evidence="2" type="ORF">HMPREF0495_00500</name>
</gene>
<keyword evidence="1" id="KW-1133">Transmembrane helix</keyword>
<name>U2R2Y5_LEVBR</name>
<dbReference type="Pfam" id="PF03596">
    <property type="entry name" value="Cad"/>
    <property type="match status" value="1"/>
</dbReference>
<proteinExistence type="predicted"/>
<accession>U2R2Y5</accession>
<comment type="caution">
    <text evidence="2">The sequence shown here is derived from an EMBL/GenBank/DDBJ whole genome shotgun (WGS) entry which is preliminary data.</text>
</comment>
<evidence type="ECO:0008006" key="4">
    <source>
        <dbReference type="Google" id="ProtNLM"/>
    </source>
</evidence>
<feature type="transmembrane region" description="Helical" evidence="1">
    <location>
        <begin position="143"/>
        <end position="167"/>
    </location>
</feature>
<evidence type="ECO:0000256" key="1">
    <source>
        <dbReference type="SAM" id="Phobius"/>
    </source>
</evidence>
<dbReference type="HOGENOM" id="CLU_071117_1_0_9"/>
<protein>
    <recommendedName>
        <fullName evidence="4">Cadmium resistance transporter family protein</fullName>
    </recommendedName>
</protein>
<sequence length="197" mass="21896">MLEKEPGMSVTAILTAIGVFFVTDTDDLVVLLLLWLAAKNRQQRQQIIAGQYLGILSLIAIAWLVSRGVLHYDAAHLTHWLGLVPLTLGLVGLWQWWRGRHGPIATPRLAQSVSLPLVWSMTIGNGGDNLSIYIPYFTKLSPAAFGGVLVIFLVLIGIWLGVSYYLARSHTTTRFFERFGTWLSPLLFITIGLLILL</sequence>
<dbReference type="AlphaFoldDB" id="U2R2Y5"/>
<evidence type="ECO:0000313" key="3">
    <source>
        <dbReference type="Proteomes" id="UP000016644"/>
    </source>
</evidence>
<evidence type="ECO:0000313" key="2">
    <source>
        <dbReference type="EMBL" id="ERK45027.1"/>
    </source>
</evidence>
<feature type="transmembrane region" description="Helical" evidence="1">
    <location>
        <begin position="77"/>
        <end position="97"/>
    </location>
</feature>
<feature type="transmembrane region" description="Helical" evidence="1">
    <location>
        <begin position="117"/>
        <end position="137"/>
    </location>
</feature>
<feature type="transmembrane region" description="Helical" evidence="1">
    <location>
        <begin position="12"/>
        <end position="35"/>
    </location>
</feature>
<dbReference type="Proteomes" id="UP000016644">
    <property type="component" value="Unassembled WGS sequence"/>
</dbReference>
<dbReference type="PATRIC" id="fig|649758.3.peg.454"/>
<feature type="transmembrane region" description="Helical" evidence="1">
    <location>
        <begin position="47"/>
        <end position="65"/>
    </location>
</feature>
<dbReference type="RefSeq" id="WP_021741999.1">
    <property type="nucleotide sequence ID" value="NZ_KI271242.1"/>
</dbReference>
<dbReference type="InterPro" id="IPR004676">
    <property type="entry name" value="Cd-R_transporter"/>
</dbReference>
<feature type="transmembrane region" description="Helical" evidence="1">
    <location>
        <begin position="179"/>
        <end position="196"/>
    </location>
</feature>
<dbReference type="EMBL" id="AWVK01000021">
    <property type="protein sequence ID" value="ERK45027.1"/>
    <property type="molecule type" value="Genomic_DNA"/>
</dbReference>
<reference evidence="2 3" key="1">
    <citation type="submission" date="2013-06" db="EMBL/GenBank/DDBJ databases">
        <authorList>
            <person name="Weinstock G."/>
            <person name="Sodergren E."/>
            <person name="Lobos E.A."/>
            <person name="Fulton L."/>
            <person name="Fulton R."/>
            <person name="Courtney L."/>
            <person name="Fronick C."/>
            <person name="O'Laughlin M."/>
            <person name="Godfrey J."/>
            <person name="Wilson R.M."/>
            <person name="Miner T."/>
            <person name="Farmer C."/>
            <person name="Delehaunty K."/>
            <person name="Cordes M."/>
            <person name="Minx P."/>
            <person name="Tomlinson C."/>
            <person name="Chen J."/>
            <person name="Wollam A."/>
            <person name="Pepin K.H."/>
            <person name="Bhonagiri V."/>
            <person name="Zhang X."/>
            <person name="Warren W."/>
            <person name="Mitreva M."/>
            <person name="Mardis E.R."/>
            <person name="Wilson R.K."/>
        </authorList>
    </citation>
    <scope>NUCLEOTIDE SEQUENCE [LARGE SCALE GENOMIC DNA]</scope>
    <source>
        <strain evidence="2 3">ATCC 14869</strain>
    </source>
</reference>
<keyword evidence="1" id="KW-0472">Membrane</keyword>